<dbReference type="PANTHER" id="PTHR43918:SF15">
    <property type="entry name" value="CARBOXYLIC ESTER HYDROLASE"/>
    <property type="match status" value="1"/>
</dbReference>
<evidence type="ECO:0000256" key="3">
    <source>
        <dbReference type="ARBA" id="ARBA00022801"/>
    </source>
</evidence>
<dbReference type="InterPro" id="IPR029058">
    <property type="entry name" value="AB_hydrolase_fold"/>
</dbReference>
<accession>A0A0N5BMM9</accession>
<dbReference type="PANTHER" id="PTHR43918">
    <property type="entry name" value="ACETYLCHOLINESTERASE"/>
    <property type="match status" value="1"/>
</dbReference>
<dbReference type="STRING" id="174720.A0A0N5BMM9"/>
<evidence type="ECO:0000313" key="9">
    <source>
        <dbReference type="WBParaSite" id="SPAL_0000716800.1"/>
    </source>
</evidence>
<dbReference type="WBParaSite" id="SPAL_0000716800.1">
    <property type="protein sequence ID" value="SPAL_0000716800.1"/>
    <property type="gene ID" value="SPAL_0000716800"/>
</dbReference>
<reference evidence="9" key="1">
    <citation type="submission" date="2017-02" db="UniProtKB">
        <authorList>
            <consortium name="WormBaseParasite"/>
        </authorList>
    </citation>
    <scope>IDENTIFICATION</scope>
</reference>
<evidence type="ECO:0000256" key="6">
    <source>
        <dbReference type="RuleBase" id="RU361235"/>
    </source>
</evidence>
<evidence type="ECO:0000259" key="7">
    <source>
        <dbReference type="Pfam" id="PF00135"/>
    </source>
</evidence>
<dbReference type="Proteomes" id="UP000046392">
    <property type="component" value="Unplaced"/>
</dbReference>
<feature type="domain" description="Carboxylesterase type B" evidence="7">
    <location>
        <begin position="5"/>
        <end position="518"/>
    </location>
</feature>
<dbReference type="AlphaFoldDB" id="A0A0N5BMM9"/>
<protein>
    <recommendedName>
        <fullName evidence="6">Carboxylic ester hydrolase</fullName>
        <ecNumber evidence="6">3.1.1.-</ecNumber>
    </recommendedName>
</protein>
<evidence type="ECO:0000256" key="1">
    <source>
        <dbReference type="ARBA" id="ARBA00005964"/>
    </source>
</evidence>
<dbReference type="PROSITE" id="PS00122">
    <property type="entry name" value="CARBOXYLESTERASE_B_1"/>
    <property type="match status" value="1"/>
</dbReference>
<evidence type="ECO:0000256" key="5">
    <source>
        <dbReference type="PIRSR" id="PIRSR600997-1"/>
    </source>
</evidence>
<dbReference type="PRINTS" id="PR00878">
    <property type="entry name" value="CHOLNESTRASE"/>
</dbReference>
<dbReference type="SUPFAM" id="SSF53474">
    <property type="entry name" value="alpha/beta-Hydrolases"/>
    <property type="match status" value="1"/>
</dbReference>
<dbReference type="InterPro" id="IPR050654">
    <property type="entry name" value="AChE-related_enzymes"/>
</dbReference>
<dbReference type="GO" id="GO:0006581">
    <property type="term" value="P:acetylcholine catabolic process"/>
    <property type="evidence" value="ECO:0007669"/>
    <property type="project" value="TreeGrafter"/>
</dbReference>
<feature type="active site" description="Charge relay system" evidence="5">
    <location>
        <position position="328"/>
    </location>
</feature>
<dbReference type="GO" id="GO:0005886">
    <property type="term" value="C:plasma membrane"/>
    <property type="evidence" value="ECO:0007669"/>
    <property type="project" value="TreeGrafter"/>
</dbReference>
<dbReference type="ESTHER" id="strea-a0a0n5bmm9">
    <property type="family name" value="Cholinesterase-like"/>
</dbReference>
<keyword evidence="2" id="KW-0719">Serine esterase</keyword>
<dbReference type="GO" id="GO:0019695">
    <property type="term" value="P:choline metabolic process"/>
    <property type="evidence" value="ECO:0007669"/>
    <property type="project" value="TreeGrafter"/>
</dbReference>
<dbReference type="GO" id="GO:0005615">
    <property type="term" value="C:extracellular space"/>
    <property type="evidence" value="ECO:0007669"/>
    <property type="project" value="TreeGrafter"/>
</dbReference>
<sequence>MPTEETTVYTDYGPVKGRSFKYSDNTVTEYLGIPFAKPPVGKLRFRPPELLEKPAWNGVFNAHIMANSCSAEVIMTGFKGYDFWNPTNTVSEDCLQLNMWIPKKKHGGVLVYIYGGAFYSGSASLDVYNGSILAAMTDTIVVNLNYRLGVLGFGFLPDSEIPGNMGLLDQQMGMKWVYENIGYFGGDKTRITIWGESAGSISVTSHLYAPGSHKYFSRIISNSGVVDSIWGKFTLKYMAQATMDVAHKLGCDTNARTNDIVECMTKANISDVVAAGSEVQASSPLVFGFVFSPIELDYKFYKGNVTKKIQSNDMKKNIDLFIGRTSDEFTYFLPLYFSDRKFGCEYDTKYSASSWRNACLLKKQGYKNIFKLVSEQIGLPKNISKVLRDMFLKYKRNYRDAAAKFLSEVYFDCDILNFTTKASRLIDGNVYYYKFSVVSSANPWPKWMGAMHGYELEYEFGMPFRRPETYNRYMLEKEKKFSKHFMKLIGNFVNKGVPSWKWMKFSPHTRIGISLKLQRDYSYIINKRKMLSQTCQILGPHIPRRMA</sequence>
<name>A0A0N5BMM9_STREA</name>
<evidence type="ECO:0000256" key="2">
    <source>
        <dbReference type="ARBA" id="ARBA00022487"/>
    </source>
</evidence>
<dbReference type="InterPro" id="IPR000997">
    <property type="entry name" value="Cholinesterase"/>
</dbReference>
<feature type="active site" description="Acyl-ester intermediate" evidence="5">
    <location>
        <position position="197"/>
    </location>
</feature>
<evidence type="ECO:0000313" key="8">
    <source>
        <dbReference type="Proteomes" id="UP000046392"/>
    </source>
</evidence>
<dbReference type="InterPro" id="IPR019826">
    <property type="entry name" value="Carboxylesterase_B_AS"/>
</dbReference>
<comment type="similarity">
    <text evidence="1 6">Belongs to the type-B carboxylesterase/lipase family.</text>
</comment>
<dbReference type="GO" id="GO:0003990">
    <property type="term" value="F:acetylcholinesterase activity"/>
    <property type="evidence" value="ECO:0007669"/>
    <property type="project" value="TreeGrafter"/>
</dbReference>
<dbReference type="InterPro" id="IPR002018">
    <property type="entry name" value="CarbesteraseB"/>
</dbReference>
<dbReference type="Gene3D" id="3.40.50.1820">
    <property type="entry name" value="alpha/beta hydrolase"/>
    <property type="match status" value="1"/>
</dbReference>
<organism evidence="8 9">
    <name type="scientific">Strongyloides papillosus</name>
    <name type="common">Intestinal threadworm</name>
    <dbReference type="NCBI Taxonomy" id="174720"/>
    <lineage>
        <taxon>Eukaryota</taxon>
        <taxon>Metazoa</taxon>
        <taxon>Ecdysozoa</taxon>
        <taxon>Nematoda</taxon>
        <taxon>Chromadorea</taxon>
        <taxon>Rhabditida</taxon>
        <taxon>Tylenchina</taxon>
        <taxon>Panagrolaimomorpha</taxon>
        <taxon>Strongyloidoidea</taxon>
        <taxon>Strongyloididae</taxon>
        <taxon>Strongyloides</taxon>
    </lineage>
</organism>
<dbReference type="EC" id="3.1.1.-" evidence="6"/>
<proteinExistence type="inferred from homology"/>
<evidence type="ECO:0000256" key="4">
    <source>
        <dbReference type="ARBA" id="ARBA00023157"/>
    </source>
</evidence>
<keyword evidence="8" id="KW-1185">Reference proteome</keyword>
<keyword evidence="4" id="KW-1015">Disulfide bond</keyword>
<keyword evidence="3 6" id="KW-0378">Hydrolase</keyword>
<dbReference type="Pfam" id="PF00135">
    <property type="entry name" value="COesterase"/>
    <property type="match status" value="1"/>
</dbReference>
<feature type="active site" description="Charge relay system" evidence="5">
    <location>
        <position position="452"/>
    </location>
</feature>